<evidence type="ECO:0000256" key="1">
    <source>
        <dbReference type="SAM" id="MobiDB-lite"/>
    </source>
</evidence>
<proteinExistence type="predicted"/>
<dbReference type="AlphaFoldDB" id="A0AAX6MX48"/>
<dbReference type="PANTHER" id="PTHR37048">
    <property type="entry name" value="QUESTIONABLE PROTEIN"/>
    <property type="match status" value="1"/>
</dbReference>
<reference evidence="2 3" key="1">
    <citation type="journal article" date="2024" name="Front Chem Biol">
        <title>Unveiling the potential of Daldinia eschscholtzii MFLUCC 19-0629 through bioactivity and bioinformatics studies for enhanced sustainable agriculture production.</title>
        <authorList>
            <person name="Brooks S."/>
            <person name="Weaver J.A."/>
            <person name="Klomchit A."/>
            <person name="Alharthi S.A."/>
            <person name="Onlamun T."/>
            <person name="Nurani R."/>
            <person name="Vong T.K."/>
            <person name="Alberti F."/>
            <person name="Greco C."/>
        </authorList>
    </citation>
    <scope>NUCLEOTIDE SEQUENCE [LARGE SCALE GENOMIC DNA]</scope>
    <source>
        <strain evidence="2">MFLUCC 19-0629</strain>
    </source>
</reference>
<feature type="region of interest" description="Disordered" evidence="1">
    <location>
        <begin position="221"/>
        <end position="271"/>
    </location>
</feature>
<sequence>MPGVTAASVTSVRRGSREPREIATLRPHQQLAGCILWLPSKTELREDCGSDIEADRCNHPVVILSPQAEDGKVVYLMITSLKGTELRTRFKYDQNLRLEHIPIRPSHPHPDNGMLLSLEDVTLVLRKKSYVKTKTQYRIKVASLRPYERRGPEYILSRKSYQDLIEYSKFTLPAPHPSQSTVSSPSRVWRYDPAIPITRERSGSYGEYVSAQRHLDSAAVSPPRLHYTPTTTTNSPRYTRTAARSEREPLLAQSSYTYSRNSHSSYPGSYPGSYSSNHPAYTYRTLARAGYQSSASQPPSDANRGWKIVKVLLWTVGISVALIGAYEGVTWLTDVARHAGSVAKGGVEVIENKIGDFWITLAKLGAP</sequence>
<gene>
    <name evidence="2" type="ORF">Daesc_002475</name>
</gene>
<protein>
    <submittedName>
        <fullName evidence="2">Uncharacterized protein</fullName>
    </submittedName>
</protein>
<comment type="caution">
    <text evidence="2">The sequence shown here is derived from an EMBL/GenBank/DDBJ whole genome shotgun (WGS) entry which is preliminary data.</text>
</comment>
<evidence type="ECO:0000313" key="2">
    <source>
        <dbReference type="EMBL" id="KAK6957189.1"/>
    </source>
</evidence>
<dbReference type="PANTHER" id="PTHR37048:SF2">
    <property type="entry name" value="QUESTIONABLE PROTEIN"/>
    <property type="match status" value="1"/>
</dbReference>
<accession>A0AAX6MX48</accession>
<dbReference type="Proteomes" id="UP001369815">
    <property type="component" value="Unassembled WGS sequence"/>
</dbReference>
<keyword evidence="3" id="KW-1185">Reference proteome</keyword>
<name>A0AAX6MX48_9PEZI</name>
<organism evidence="2 3">
    <name type="scientific">Daldinia eschscholtzii</name>
    <dbReference type="NCBI Taxonomy" id="292717"/>
    <lineage>
        <taxon>Eukaryota</taxon>
        <taxon>Fungi</taxon>
        <taxon>Dikarya</taxon>
        <taxon>Ascomycota</taxon>
        <taxon>Pezizomycotina</taxon>
        <taxon>Sordariomycetes</taxon>
        <taxon>Xylariomycetidae</taxon>
        <taxon>Xylariales</taxon>
        <taxon>Hypoxylaceae</taxon>
        <taxon>Daldinia</taxon>
    </lineage>
</organism>
<feature type="compositionally biased region" description="Low complexity" evidence="1">
    <location>
        <begin position="254"/>
        <end position="271"/>
    </location>
</feature>
<feature type="compositionally biased region" description="Low complexity" evidence="1">
    <location>
        <begin position="227"/>
        <end position="241"/>
    </location>
</feature>
<evidence type="ECO:0000313" key="3">
    <source>
        <dbReference type="Proteomes" id="UP001369815"/>
    </source>
</evidence>
<dbReference type="EMBL" id="JBANMG010000002">
    <property type="protein sequence ID" value="KAK6957189.1"/>
    <property type="molecule type" value="Genomic_DNA"/>
</dbReference>